<feature type="compositionally biased region" description="Gly residues" evidence="2">
    <location>
        <begin position="266"/>
        <end position="350"/>
    </location>
</feature>
<keyword evidence="1" id="KW-0862">Zinc</keyword>
<dbReference type="GO" id="GO:0008270">
    <property type="term" value="F:zinc ion binding"/>
    <property type="evidence" value="ECO:0007669"/>
    <property type="project" value="UniProtKB-KW"/>
</dbReference>
<proteinExistence type="predicted"/>
<dbReference type="OrthoDB" id="2286466at2759"/>
<evidence type="ECO:0000259" key="3">
    <source>
        <dbReference type="PROSITE" id="PS50158"/>
    </source>
</evidence>
<dbReference type="InterPro" id="IPR036875">
    <property type="entry name" value="Znf_CCHC_sf"/>
</dbReference>
<name>A0A8H7QE32_9FUNG</name>
<dbReference type="PANTHER" id="PTHR33223:SF6">
    <property type="entry name" value="CCHC-TYPE DOMAIN-CONTAINING PROTEIN"/>
    <property type="match status" value="1"/>
</dbReference>
<gene>
    <name evidence="4" type="ORF">INT47_007112</name>
</gene>
<dbReference type="PROSITE" id="PS50158">
    <property type="entry name" value="ZF_CCHC"/>
    <property type="match status" value="1"/>
</dbReference>
<keyword evidence="5" id="KW-1185">Reference proteome</keyword>
<dbReference type="PANTHER" id="PTHR33223">
    <property type="entry name" value="CCHC-TYPE DOMAIN-CONTAINING PROTEIN"/>
    <property type="match status" value="1"/>
</dbReference>
<feature type="compositionally biased region" description="Basic and acidic residues" evidence="2">
    <location>
        <begin position="379"/>
        <end position="392"/>
    </location>
</feature>
<dbReference type="AlphaFoldDB" id="A0A8H7QE32"/>
<evidence type="ECO:0000256" key="1">
    <source>
        <dbReference type="PROSITE-ProRule" id="PRU00047"/>
    </source>
</evidence>
<evidence type="ECO:0000313" key="5">
    <source>
        <dbReference type="Proteomes" id="UP000603453"/>
    </source>
</evidence>
<dbReference type="InterPro" id="IPR001878">
    <property type="entry name" value="Znf_CCHC"/>
</dbReference>
<dbReference type="GO" id="GO:0003676">
    <property type="term" value="F:nucleic acid binding"/>
    <property type="evidence" value="ECO:0007669"/>
    <property type="project" value="InterPro"/>
</dbReference>
<comment type="caution">
    <text evidence="4">The sequence shown here is derived from an EMBL/GenBank/DDBJ whole genome shotgun (WGS) entry which is preliminary data.</text>
</comment>
<dbReference type="SUPFAM" id="SSF57756">
    <property type="entry name" value="Retrovirus zinc finger-like domains"/>
    <property type="match status" value="1"/>
</dbReference>
<reference evidence="4" key="1">
    <citation type="submission" date="2020-12" db="EMBL/GenBank/DDBJ databases">
        <title>Metabolic potential, ecology and presence of endohyphal bacteria is reflected in genomic diversity of Mucoromycotina.</title>
        <authorList>
            <person name="Muszewska A."/>
            <person name="Okrasinska A."/>
            <person name="Steczkiewicz K."/>
            <person name="Drgas O."/>
            <person name="Orlowska M."/>
            <person name="Perlinska-Lenart U."/>
            <person name="Aleksandrzak-Piekarczyk T."/>
            <person name="Szatraj K."/>
            <person name="Zielenkiewicz U."/>
            <person name="Pilsyk S."/>
            <person name="Malc E."/>
            <person name="Mieczkowski P."/>
            <person name="Kruszewska J.S."/>
            <person name="Biernat P."/>
            <person name="Pawlowska J."/>
        </authorList>
    </citation>
    <scope>NUCLEOTIDE SEQUENCE</scope>
    <source>
        <strain evidence="4">WA0000017839</strain>
    </source>
</reference>
<dbReference type="Pfam" id="PF03732">
    <property type="entry name" value="Retrotrans_gag"/>
    <property type="match status" value="1"/>
</dbReference>
<evidence type="ECO:0000256" key="2">
    <source>
        <dbReference type="SAM" id="MobiDB-lite"/>
    </source>
</evidence>
<protein>
    <recommendedName>
        <fullName evidence="3">CCHC-type domain-containing protein</fullName>
    </recommendedName>
</protein>
<dbReference type="Proteomes" id="UP000603453">
    <property type="component" value="Unassembled WGS sequence"/>
</dbReference>
<dbReference type="Gene3D" id="4.10.60.10">
    <property type="entry name" value="Zinc finger, CCHC-type"/>
    <property type="match status" value="1"/>
</dbReference>
<sequence>MPPSQTTTPTPERKSNISKYLSAPEIFVGGPNAEALSWLQHMERLKRGVGMSDEEAILVAATHFRGTAAKWWAIHEEEIVTWEKFVEEFKKQFAARHMEDIWWNEIEQIRQGQGQSVGDVALRLQELFGLVALSNESQKVRILLKALREEVAYEVEKMGVPRSWNDLVNMATKVETVEEKYRRSGARSGPEFGNLSVAGSLAKNSFVEDALSELIKEFKTMKIHLVDTHASGFGGPGFAGPSSYGVPGFAGPSGYGGPGFAGPSGYGGAGPSGPSGFGGSGPSGPSGFGGSGGSGPSGFGGSGPSGPSGFGGSGGSGPSGFGGSRGSGTGPSGYGGPGPSGQSGVGGGASGSAPSGPRVVTCFWCNEEGHIKPNCPKRANKEAESGKGKGHQ</sequence>
<evidence type="ECO:0000313" key="4">
    <source>
        <dbReference type="EMBL" id="KAG2190967.1"/>
    </source>
</evidence>
<accession>A0A8H7QE32</accession>
<feature type="region of interest" description="Disordered" evidence="2">
    <location>
        <begin position="266"/>
        <end position="392"/>
    </location>
</feature>
<feature type="domain" description="CCHC-type" evidence="3">
    <location>
        <begin position="362"/>
        <end position="377"/>
    </location>
</feature>
<organism evidence="4 5">
    <name type="scientific">Mucor saturninus</name>
    <dbReference type="NCBI Taxonomy" id="64648"/>
    <lineage>
        <taxon>Eukaryota</taxon>
        <taxon>Fungi</taxon>
        <taxon>Fungi incertae sedis</taxon>
        <taxon>Mucoromycota</taxon>
        <taxon>Mucoromycotina</taxon>
        <taxon>Mucoromycetes</taxon>
        <taxon>Mucorales</taxon>
        <taxon>Mucorineae</taxon>
        <taxon>Mucoraceae</taxon>
        <taxon>Mucor</taxon>
    </lineage>
</organism>
<keyword evidence="1" id="KW-0863">Zinc-finger</keyword>
<dbReference type="EMBL" id="JAEPRD010000501">
    <property type="protein sequence ID" value="KAG2190967.1"/>
    <property type="molecule type" value="Genomic_DNA"/>
</dbReference>
<dbReference type="InterPro" id="IPR005162">
    <property type="entry name" value="Retrotrans_gag_dom"/>
</dbReference>
<dbReference type="SMART" id="SM00343">
    <property type="entry name" value="ZnF_C2HC"/>
    <property type="match status" value="1"/>
</dbReference>
<keyword evidence="1" id="KW-0479">Metal-binding</keyword>